<dbReference type="PRINTS" id="PR00892">
    <property type="entry name" value="RABGDI"/>
</dbReference>
<keyword evidence="5" id="KW-1185">Reference proteome</keyword>
<dbReference type="CTD" id="6753124"/>
<dbReference type="RefSeq" id="XP_002111911.1">
    <property type="nucleotide sequence ID" value="XM_002111875.1"/>
</dbReference>
<dbReference type="eggNOG" id="KOG1439">
    <property type="taxonomic scope" value="Eukaryota"/>
</dbReference>
<dbReference type="SUPFAM" id="SSF51905">
    <property type="entry name" value="FAD/NAD(P)-binding domain"/>
    <property type="match status" value="2"/>
</dbReference>
<dbReference type="Proteomes" id="UP000009022">
    <property type="component" value="Unassembled WGS sequence"/>
</dbReference>
<dbReference type="GO" id="GO:0005093">
    <property type="term" value="F:Rab GDP-dissociation inhibitor activity"/>
    <property type="evidence" value="ECO:0000318"/>
    <property type="project" value="GO_Central"/>
</dbReference>
<dbReference type="PRINTS" id="PR00891">
    <property type="entry name" value="RABGDIREP"/>
</dbReference>
<keyword evidence="3" id="KW-0963">Cytoplasm</keyword>
<dbReference type="Gene3D" id="3.30.519.10">
    <property type="entry name" value="Guanine Nucleotide Dissociation Inhibitor, domain 2"/>
    <property type="match status" value="1"/>
</dbReference>
<comment type="function">
    <text evidence="3">Regulates the GDP/GTP exchange reaction of most RAB proteins by inhibiting the dissociation of GDP from them, and the subsequent binding of GTP.</text>
</comment>
<dbReference type="AlphaFoldDB" id="B3RUT3"/>
<sequence>MNEEYDVIVLGTGLKECILSGMLSVSGRKVLHMDRNKYYGGESASLTPLESLFSKFEQSDTNEKFGRGRDWNVDLIPKFIMANGQLVKLLIHSGVTRYLEFKVVEGSFVYKGGSVYKVPADEKEALATSLMGLFEKRRFRKFLLFVMDFKQDDPSTWQGTNPKSTTMNEVYKKFGLSSGTADFTGHALGLHLDDEYLNAACGDTIQRIKLYYESLSHYGKSPYLYPLYGLGELPQGFARLSAIYGGTYMLDKPIEELVMENGVVVGVKSEGEVARAKCVICDPSYCSNRAKKVGQAVRAICLLNHPIPKTNNASSCQIIIPQNQVGRKSDMYICSVSFTHNVCSKGWYLAIVSTTVETDNAEAELKPALDLLGSIEKKFIAVSDIYEPSDDGQESKVFISKSYDATTHFETTCNDIVDMYRRVTGSEFDFAKVQKDLETVEQ</sequence>
<dbReference type="FunFam" id="3.50.50.60:FF:000158">
    <property type="entry name" value="Rab GDP dissociation inhibitor"/>
    <property type="match status" value="1"/>
</dbReference>
<dbReference type="FunCoup" id="B3RUT3">
    <property type="interactions" value="2089"/>
</dbReference>
<dbReference type="OrthoDB" id="9446342at2759"/>
<dbReference type="GO" id="GO:0007264">
    <property type="term" value="P:small GTPase-mediated signal transduction"/>
    <property type="evidence" value="ECO:0007669"/>
    <property type="project" value="InterPro"/>
</dbReference>
<dbReference type="FunFam" id="3.30.519.10:FF:000005">
    <property type="entry name" value="Rab GDP dissociation inhibitor"/>
    <property type="match status" value="1"/>
</dbReference>
<comment type="similarity">
    <text evidence="1 3">Belongs to the Rab GDI family.</text>
</comment>
<dbReference type="Pfam" id="PF00996">
    <property type="entry name" value="GDI"/>
    <property type="match status" value="1"/>
</dbReference>
<accession>B3RUT3</accession>
<dbReference type="OMA" id="FETKAKM"/>
<dbReference type="InParanoid" id="B3RUT3"/>
<evidence type="ECO:0000256" key="2">
    <source>
        <dbReference type="ARBA" id="ARBA00022468"/>
    </source>
</evidence>
<dbReference type="GO" id="GO:0016192">
    <property type="term" value="P:vesicle-mediated transport"/>
    <property type="evidence" value="ECO:0000318"/>
    <property type="project" value="GO_Central"/>
</dbReference>
<dbReference type="STRING" id="10228.B3RUT3"/>
<dbReference type="EMBL" id="DS985244">
    <property type="protein sequence ID" value="EDV25878.1"/>
    <property type="molecule type" value="Genomic_DNA"/>
</dbReference>
<comment type="subcellular location">
    <subcellularLocation>
        <location evidence="3">Cytoplasm</location>
    </subcellularLocation>
</comment>
<dbReference type="FunFam" id="3.50.50.60:FF:000232">
    <property type="entry name" value="Rab GDP dissociation inhibitor"/>
    <property type="match status" value="1"/>
</dbReference>
<evidence type="ECO:0000256" key="3">
    <source>
        <dbReference type="RuleBase" id="RU363124"/>
    </source>
</evidence>
<dbReference type="HOGENOM" id="CLU_021695_0_0_1"/>
<name>B3RUT3_TRIAD</name>
<dbReference type="FunFam" id="1.10.405.10:FF:000001">
    <property type="entry name" value="Rab GDP dissociation inhibitor"/>
    <property type="match status" value="1"/>
</dbReference>
<protein>
    <recommendedName>
        <fullName evidence="3">Rab GDP dissociation inhibitor</fullName>
    </recommendedName>
</protein>
<dbReference type="KEGG" id="tad:TRIADDRAFT_35792"/>
<dbReference type="GO" id="GO:0015031">
    <property type="term" value="P:protein transport"/>
    <property type="evidence" value="ECO:0007669"/>
    <property type="project" value="InterPro"/>
</dbReference>
<evidence type="ECO:0000313" key="4">
    <source>
        <dbReference type="EMBL" id="EDV25878.1"/>
    </source>
</evidence>
<proteinExistence type="inferred from homology"/>
<dbReference type="Gene3D" id="3.50.50.60">
    <property type="entry name" value="FAD/NAD(P)-binding domain"/>
    <property type="match status" value="1"/>
</dbReference>
<keyword evidence="2 3" id="KW-0343">GTPase activation</keyword>
<reference evidence="4 5" key="1">
    <citation type="journal article" date="2008" name="Nature">
        <title>The Trichoplax genome and the nature of placozoans.</title>
        <authorList>
            <person name="Srivastava M."/>
            <person name="Begovic E."/>
            <person name="Chapman J."/>
            <person name="Putnam N.H."/>
            <person name="Hellsten U."/>
            <person name="Kawashima T."/>
            <person name="Kuo A."/>
            <person name="Mitros T."/>
            <person name="Salamov A."/>
            <person name="Carpenter M.L."/>
            <person name="Signorovitch A.Y."/>
            <person name="Moreno M.A."/>
            <person name="Kamm K."/>
            <person name="Grimwood J."/>
            <person name="Schmutz J."/>
            <person name="Shapiro H."/>
            <person name="Grigoriev I.V."/>
            <person name="Buss L.W."/>
            <person name="Schierwater B."/>
            <person name="Dellaporta S.L."/>
            <person name="Rokhsar D.S."/>
        </authorList>
    </citation>
    <scope>NUCLEOTIDE SEQUENCE [LARGE SCALE GENOMIC DNA]</scope>
    <source>
        <strain evidence="4 5">Grell-BS-1999</strain>
    </source>
</reference>
<dbReference type="PANTHER" id="PTHR11787">
    <property type="entry name" value="RAB GDP-DISSOCIATION INHIBITOR"/>
    <property type="match status" value="1"/>
</dbReference>
<dbReference type="GO" id="GO:0005096">
    <property type="term" value="F:GTPase activator activity"/>
    <property type="evidence" value="ECO:0007669"/>
    <property type="project" value="UniProtKB-KW"/>
</dbReference>
<dbReference type="InterPro" id="IPR018203">
    <property type="entry name" value="GDP_dissociation_inhibitor"/>
</dbReference>
<evidence type="ECO:0000313" key="5">
    <source>
        <dbReference type="Proteomes" id="UP000009022"/>
    </source>
</evidence>
<dbReference type="Gene3D" id="1.10.405.10">
    <property type="entry name" value="Guanine Nucleotide Dissociation Inhibitor, domain 1"/>
    <property type="match status" value="1"/>
</dbReference>
<dbReference type="GeneID" id="6753124"/>
<gene>
    <name evidence="4" type="ORF">TRIADDRAFT_35792</name>
</gene>
<dbReference type="InterPro" id="IPR036188">
    <property type="entry name" value="FAD/NAD-bd_sf"/>
</dbReference>
<dbReference type="PhylomeDB" id="B3RUT3"/>
<dbReference type="PANTHER" id="PTHR11787:SF8">
    <property type="entry name" value="RAB GDP DISSOCIATION INHIBITOR"/>
    <property type="match status" value="1"/>
</dbReference>
<dbReference type="InterPro" id="IPR000806">
    <property type="entry name" value="RabGDI"/>
</dbReference>
<organism evidence="4 5">
    <name type="scientific">Trichoplax adhaerens</name>
    <name type="common">Trichoplax reptans</name>
    <dbReference type="NCBI Taxonomy" id="10228"/>
    <lineage>
        <taxon>Eukaryota</taxon>
        <taxon>Metazoa</taxon>
        <taxon>Placozoa</taxon>
        <taxon>Uniplacotomia</taxon>
        <taxon>Trichoplacea</taxon>
        <taxon>Trichoplacidae</taxon>
        <taxon>Trichoplax</taxon>
    </lineage>
</organism>
<dbReference type="GO" id="GO:0005829">
    <property type="term" value="C:cytosol"/>
    <property type="evidence" value="ECO:0000318"/>
    <property type="project" value="GO_Central"/>
</dbReference>
<evidence type="ECO:0000256" key="1">
    <source>
        <dbReference type="ARBA" id="ARBA00005593"/>
    </source>
</evidence>